<dbReference type="Pfam" id="PF06812">
    <property type="entry name" value="ImpA_N"/>
    <property type="match status" value="1"/>
</dbReference>
<dbReference type="EMBL" id="CABFVH010000006">
    <property type="protein sequence ID" value="VUF11740.1"/>
    <property type="molecule type" value="Genomic_DNA"/>
</dbReference>
<evidence type="ECO:0000313" key="6">
    <source>
        <dbReference type="Proteomes" id="UP001055303"/>
    </source>
</evidence>
<reference evidence="3" key="2">
    <citation type="journal article" date="2021" name="Front. Microbiol.">
        <title>Comprehensive Comparative Genomics and Phenotyping of Methylobacterium Species.</title>
        <authorList>
            <person name="Alessa O."/>
            <person name="Ogura Y."/>
            <person name="Fujitani Y."/>
            <person name="Takami H."/>
            <person name="Hayashi T."/>
            <person name="Sahin N."/>
            <person name="Tani A."/>
        </authorList>
    </citation>
    <scope>NUCLEOTIDE SEQUENCE</scope>
    <source>
        <strain evidence="3">DSM 22415</strain>
    </source>
</reference>
<protein>
    <recommendedName>
        <fullName evidence="2">ImpA N-terminal domain-containing protein</fullName>
    </recommendedName>
</protein>
<dbReference type="RefSeq" id="WP_144762173.1">
    <property type="nucleotide sequence ID" value="NZ_BPQI01000072.1"/>
</dbReference>
<dbReference type="PANTHER" id="PTHR37951">
    <property type="entry name" value="CYTOPLASMIC PROTEIN-RELATED"/>
    <property type="match status" value="1"/>
</dbReference>
<dbReference type="AlphaFoldDB" id="A0A564FVN2"/>
<proteinExistence type="predicted"/>
<gene>
    <name evidence="3" type="ORF">IFDJLNFL_2649</name>
    <name evidence="4" type="ORF">MTDSW087_01424</name>
</gene>
<dbReference type="PANTHER" id="PTHR37951:SF1">
    <property type="entry name" value="TYPE VI SECRETION SYSTEM COMPONENT TSSA1"/>
    <property type="match status" value="1"/>
</dbReference>
<dbReference type="InterPro" id="IPR017740">
    <property type="entry name" value="TssA-like"/>
</dbReference>
<evidence type="ECO:0000313" key="4">
    <source>
        <dbReference type="EMBL" id="VUF11740.1"/>
    </source>
</evidence>
<sequence length="461" mass="48429">MALDLDAARLVEPLGADLPCGEDLDEAADLDFLNSLAHVEAQLPSSFFSRDDEGNQQVFDRSTIDFGRESKRLLGLLDRTRDLRVLTLLARLAMLDRDLRGFGQVLAAVAGLLETQWEAVHPRGEGESYDLRTAVLHGLDDVPTIVLPLQHVTLIQSRRHGPVSFRTVMVADGEVPPRNGEPGPDRGAVERVLAEADPDALKPIQAALATIADAADRVGAVTLARGGYGNAVILERLSGLVGRIRAFLGAAAPAPEAAAPTPEGSEAAPAASAPVAAAAPARPVGAIATTAEAAAALAAAAAYLRAHEPSSPAEVLVRQARMLVGKSFLDVMRILMPNQVSDAAIVIGASRGLRLTFDQLAAVPDEQEGRDGRDAEDSWDAPAEAVDGGEAEPAEAESAPPPAFKAATRAEAMALLREVGTHFRRAEPASPIPLLLEKAASFADRDFLAILKDVLSDSEST</sequence>
<organism evidence="4 5">
    <name type="scientific">Methylobacterium dankookense</name>
    <dbReference type="NCBI Taxonomy" id="560405"/>
    <lineage>
        <taxon>Bacteria</taxon>
        <taxon>Pseudomonadati</taxon>
        <taxon>Pseudomonadota</taxon>
        <taxon>Alphaproteobacteria</taxon>
        <taxon>Hyphomicrobiales</taxon>
        <taxon>Methylobacteriaceae</taxon>
        <taxon>Methylobacterium</taxon>
    </lineage>
</organism>
<dbReference type="Proteomes" id="UP000401717">
    <property type="component" value="Unassembled WGS sequence"/>
</dbReference>
<reference evidence="4 5" key="1">
    <citation type="submission" date="2019-06" db="EMBL/GenBank/DDBJ databases">
        <authorList>
            <person name="Rodrigo-Torres L."/>
            <person name="Arahal R. D."/>
            <person name="Lucena T."/>
        </authorList>
    </citation>
    <scope>NUCLEOTIDE SEQUENCE [LARGE SCALE GENOMIC DNA]</scope>
    <source>
        <strain evidence="4 5">SW08-7</strain>
    </source>
</reference>
<dbReference type="EMBL" id="BPQI01000072">
    <property type="protein sequence ID" value="GJD56752.1"/>
    <property type="molecule type" value="Genomic_DNA"/>
</dbReference>
<evidence type="ECO:0000313" key="3">
    <source>
        <dbReference type="EMBL" id="GJD56752.1"/>
    </source>
</evidence>
<evidence type="ECO:0000313" key="5">
    <source>
        <dbReference type="Proteomes" id="UP000401717"/>
    </source>
</evidence>
<dbReference type="Proteomes" id="UP001055303">
    <property type="component" value="Unassembled WGS sequence"/>
</dbReference>
<name>A0A564FVN2_9HYPH</name>
<evidence type="ECO:0000259" key="2">
    <source>
        <dbReference type="Pfam" id="PF06812"/>
    </source>
</evidence>
<dbReference type="InterPro" id="IPR010657">
    <property type="entry name" value="ImpA_N"/>
</dbReference>
<evidence type="ECO:0000256" key="1">
    <source>
        <dbReference type="SAM" id="MobiDB-lite"/>
    </source>
</evidence>
<dbReference type="OrthoDB" id="9771118at2"/>
<accession>A0A564FVN2</accession>
<keyword evidence="6" id="KW-1185">Reference proteome</keyword>
<feature type="region of interest" description="Disordered" evidence="1">
    <location>
        <begin position="364"/>
        <end position="402"/>
    </location>
</feature>
<feature type="domain" description="ImpA N-terminal" evidence="2">
    <location>
        <begin position="12"/>
        <end position="140"/>
    </location>
</feature>
<feature type="compositionally biased region" description="Basic and acidic residues" evidence="1">
    <location>
        <begin position="367"/>
        <end position="376"/>
    </location>
</feature>
<reference evidence="3" key="3">
    <citation type="submission" date="2021-08" db="EMBL/GenBank/DDBJ databases">
        <authorList>
            <person name="Tani A."/>
            <person name="Ola A."/>
            <person name="Ogura Y."/>
            <person name="Katsura K."/>
            <person name="Hayashi T."/>
        </authorList>
    </citation>
    <scope>NUCLEOTIDE SEQUENCE</scope>
    <source>
        <strain evidence="3">DSM 22415</strain>
    </source>
</reference>